<sequence length="54" mass="5971">MKFFRMGLSGYLSSGAELGNMTGKAFLSMLGTLAKEVGVFALTMYRNFKNRRNG</sequence>
<comment type="caution">
    <text evidence="1">The sequence shown here is derived from an EMBL/GenBank/DDBJ whole genome shotgun (WGS) entry which is preliminary data.</text>
</comment>
<dbReference type="Proteomes" id="UP001205035">
    <property type="component" value="Unassembled WGS sequence"/>
</dbReference>
<dbReference type="EMBL" id="JANGBQ010000009">
    <property type="protein sequence ID" value="MCQ5082783.1"/>
    <property type="molecule type" value="Genomic_DNA"/>
</dbReference>
<protein>
    <submittedName>
        <fullName evidence="1">Uncharacterized protein</fullName>
    </submittedName>
</protein>
<reference evidence="1" key="1">
    <citation type="submission" date="2022-06" db="EMBL/GenBank/DDBJ databases">
        <title>Isolation of gut microbiota from human fecal samples.</title>
        <authorList>
            <person name="Pamer E.G."/>
            <person name="Barat B."/>
            <person name="Waligurski E."/>
            <person name="Medina S."/>
            <person name="Paddock L."/>
            <person name="Mostad J."/>
        </authorList>
    </citation>
    <scope>NUCLEOTIDE SEQUENCE</scope>
    <source>
        <strain evidence="1">DFI.6.22</strain>
    </source>
</reference>
<proteinExistence type="predicted"/>
<evidence type="ECO:0000313" key="2">
    <source>
        <dbReference type="Proteomes" id="UP001205035"/>
    </source>
</evidence>
<dbReference type="RefSeq" id="WP_193759138.1">
    <property type="nucleotide sequence ID" value="NZ_DAWDON010000014.1"/>
</dbReference>
<organism evidence="1 2">
    <name type="scientific">Alistipes onderdonkii</name>
    <dbReference type="NCBI Taxonomy" id="328813"/>
    <lineage>
        <taxon>Bacteria</taxon>
        <taxon>Pseudomonadati</taxon>
        <taxon>Bacteroidota</taxon>
        <taxon>Bacteroidia</taxon>
        <taxon>Bacteroidales</taxon>
        <taxon>Rikenellaceae</taxon>
        <taxon>Alistipes</taxon>
    </lineage>
</organism>
<name>A0AAJ1CEH3_9BACT</name>
<evidence type="ECO:0000313" key="1">
    <source>
        <dbReference type="EMBL" id="MCQ5082783.1"/>
    </source>
</evidence>
<dbReference type="AlphaFoldDB" id="A0AAJ1CEH3"/>
<gene>
    <name evidence="1" type="ORF">NE651_07740</name>
</gene>
<accession>A0AAJ1CEH3</accession>